<sequence>MTDNKEEKKEKKLTFGTNKLSLSSKSIYPKMVSKNLSASSSVVVEVKRGKATGGDLTLSRESNNLQSNQEMASRRLAALQRSIDEDGQESAPLSTLSRLAEINQSSDVKETHEQEASLNTSDEVVVDFRKESDKSAVAPVNVRHEKAEEEVVVPVKPKLLETKKLKKSDIFHMLDQDAGNAPFKTRSLASIQRARAKERRKHESSFAKADKVYREVIVPEVITVAELANRMTERGADVIRELMKLGVMAASNQSIDADTAELVVTSFGHTVKRIKESDVENILIDREDSPEDLKPRAPIVTVMGHVDHGKTSLLDALKSTDVVAGEAGGITQHIGAYSVTMSDGRMITFIDTPGHEAFTEMRTRGAQATDIVVLVVAADDGIKAQTIEAISHAKAANVPIIVAINKIDKPDADVEKVKQELLIHDLVPEDFGGEIITVGVSAKQRLNLDKLEEAILLVAEMQDLKANPEGVACGVVIESRVDIARGVIVTVIVQRGTLKKGDIIMAGTTSGRIKRICNDKGRTITEAGPSLAIEIFGLNDAPSAGDVFNVVSSDKQARDIIDYRIRKERESRVTASKTSLEDLFLKASGESKIKELPLIIKGDVHGSIEAIISNLNKIESDEVKLKILHSAVGGISESDVALATASRAIILGFNVRANNAAAQDADKNKVDIRYYSIIYNLIDDIRAIMSGMLSPIIREVYIGSVDIREVFNVSKVGKIAGSYVTKGTIKRGAGVRLLRDDIVIHEGKLKTLKRFKEDVKEVREGYECGIAFENYEDIKVGDSVEVFELVEEQQKL</sequence>
<gene>
    <name evidence="9" type="primary">infB</name>
    <name evidence="14" type="ORF">Megvenef_01324</name>
</gene>
<dbReference type="PROSITE" id="PS01176">
    <property type="entry name" value="IF2"/>
    <property type="match status" value="1"/>
</dbReference>
<dbReference type="EMBL" id="JARJFB010000119">
    <property type="protein sequence ID" value="MEA0971348.1"/>
    <property type="molecule type" value="Genomic_DNA"/>
</dbReference>
<dbReference type="InterPro" id="IPR005225">
    <property type="entry name" value="Small_GTP-bd"/>
</dbReference>
<feature type="binding site" evidence="9">
    <location>
        <begin position="405"/>
        <end position="408"/>
    </location>
    <ligand>
        <name>GTP</name>
        <dbReference type="ChEBI" id="CHEBI:37565"/>
    </ligand>
</feature>
<dbReference type="InterPro" id="IPR006847">
    <property type="entry name" value="IF2_N"/>
</dbReference>
<comment type="caution">
    <text evidence="9">Lacks conserved residue(s) required for the propagation of feature annotation.</text>
</comment>
<evidence type="ECO:0000256" key="2">
    <source>
        <dbReference type="ARBA" id="ARBA00007733"/>
    </source>
</evidence>
<dbReference type="Pfam" id="PF00009">
    <property type="entry name" value="GTP_EFTU"/>
    <property type="match status" value="1"/>
</dbReference>
<comment type="similarity">
    <text evidence="2 9 10">Belongs to the TRAFAC class translation factor GTPase superfamily. Classic translation factor GTPase family. IF-2 subfamily.</text>
</comment>
<protein>
    <recommendedName>
        <fullName evidence="3 9">Translation initiation factor IF-2</fullName>
    </recommendedName>
</protein>
<evidence type="ECO:0000313" key="15">
    <source>
        <dbReference type="Proteomes" id="UP001291687"/>
    </source>
</evidence>
<dbReference type="SUPFAM" id="SSF52156">
    <property type="entry name" value="Initiation factor IF2/eIF5b, domain 3"/>
    <property type="match status" value="1"/>
</dbReference>
<comment type="subcellular location">
    <subcellularLocation>
        <location evidence="1 9 11">Cytoplasm</location>
    </subcellularLocation>
</comment>
<dbReference type="SUPFAM" id="SSF50447">
    <property type="entry name" value="Translation proteins"/>
    <property type="match status" value="2"/>
</dbReference>
<dbReference type="RefSeq" id="WP_322777250.1">
    <property type="nucleotide sequence ID" value="NZ_JARJFB010000119.1"/>
</dbReference>
<feature type="domain" description="Tr-type G" evidence="13">
    <location>
        <begin position="295"/>
        <end position="465"/>
    </location>
</feature>
<comment type="function">
    <text evidence="9 10">One of the essential components for the initiation of protein synthesis. Protects formylmethionyl-tRNA from spontaneous hydrolysis and promotes its binding to the 30S ribosomal subunits. Also involved in the hydrolysis of GTP during the formation of the 70S ribosomal complex.</text>
</comment>
<dbReference type="PANTHER" id="PTHR43381">
    <property type="entry name" value="TRANSLATION INITIATION FACTOR IF-2-RELATED"/>
    <property type="match status" value="1"/>
</dbReference>
<evidence type="ECO:0000259" key="13">
    <source>
        <dbReference type="PROSITE" id="PS51722"/>
    </source>
</evidence>
<dbReference type="PROSITE" id="PS51722">
    <property type="entry name" value="G_TR_2"/>
    <property type="match status" value="1"/>
</dbReference>
<dbReference type="InterPro" id="IPR000178">
    <property type="entry name" value="TF_IF2_bacterial-like"/>
</dbReference>
<evidence type="ECO:0000256" key="3">
    <source>
        <dbReference type="ARBA" id="ARBA00020675"/>
    </source>
</evidence>
<evidence type="ECO:0000313" key="14">
    <source>
        <dbReference type="EMBL" id="MEA0971348.1"/>
    </source>
</evidence>
<name>A0ABU5NDX1_9RICK</name>
<evidence type="ECO:0000256" key="8">
    <source>
        <dbReference type="ARBA" id="ARBA00023134"/>
    </source>
</evidence>
<dbReference type="Pfam" id="PF11987">
    <property type="entry name" value="IF-2"/>
    <property type="match status" value="1"/>
</dbReference>
<dbReference type="InterPro" id="IPR015760">
    <property type="entry name" value="TIF_IF2"/>
</dbReference>
<dbReference type="HAMAP" id="MF_00100_B">
    <property type="entry name" value="IF_2_B"/>
    <property type="match status" value="1"/>
</dbReference>
<dbReference type="Pfam" id="PF22042">
    <property type="entry name" value="EF-G_D2"/>
    <property type="match status" value="1"/>
</dbReference>
<keyword evidence="15" id="KW-1185">Reference proteome</keyword>
<dbReference type="GO" id="GO:0003743">
    <property type="term" value="F:translation initiation factor activity"/>
    <property type="evidence" value="ECO:0007669"/>
    <property type="project" value="UniProtKB-KW"/>
</dbReference>
<dbReference type="InterPro" id="IPR009000">
    <property type="entry name" value="Transl_B-barrel_sf"/>
</dbReference>
<dbReference type="InterPro" id="IPR023115">
    <property type="entry name" value="TIF_IF2_dom3"/>
</dbReference>
<dbReference type="CDD" id="cd03702">
    <property type="entry name" value="IF2_mtIF2_II"/>
    <property type="match status" value="1"/>
</dbReference>
<dbReference type="Pfam" id="PF04760">
    <property type="entry name" value="IF2_N"/>
    <property type="match status" value="1"/>
</dbReference>
<dbReference type="InterPro" id="IPR036925">
    <property type="entry name" value="TIF_IF2_dom3_sf"/>
</dbReference>
<evidence type="ECO:0000256" key="4">
    <source>
        <dbReference type="ARBA" id="ARBA00022490"/>
    </source>
</evidence>
<dbReference type="InterPro" id="IPR000795">
    <property type="entry name" value="T_Tr_GTP-bd_dom"/>
</dbReference>
<dbReference type="CDD" id="cd03692">
    <property type="entry name" value="mtIF2_IVc"/>
    <property type="match status" value="1"/>
</dbReference>
<feature type="binding site" evidence="9">
    <location>
        <begin position="304"/>
        <end position="311"/>
    </location>
    <ligand>
        <name>GTP</name>
        <dbReference type="ChEBI" id="CHEBI:37565"/>
    </ligand>
</feature>
<dbReference type="Gene3D" id="3.40.50.300">
    <property type="entry name" value="P-loop containing nucleotide triphosphate hydrolases"/>
    <property type="match status" value="1"/>
</dbReference>
<keyword evidence="6 9" id="KW-0547">Nucleotide-binding</keyword>
<evidence type="ECO:0000256" key="7">
    <source>
        <dbReference type="ARBA" id="ARBA00022917"/>
    </source>
</evidence>
<dbReference type="Proteomes" id="UP001291687">
    <property type="component" value="Unassembled WGS sequence"/>
</dbReference>
<dbReference type="InterPro" id="IPR027417">
    <property type="entry name" value="P-loop_NTPase"/>
</dbReference>
<dbReference type="Pfam" id="PF03144">
    <property type="entry name" value="GTP_EFTU_D2"/>
    <property type="match status" value="1"/>
</dbReference>
<evidence type="ECO:0000256" key="11">
    <source>
        <dbReference type="RuleBase" id="RU000645"/>
    </source>
</evidence>
<dbReference type="NCBIfam" id="TIGR00487">
    <property type="entry name" value="IF-2"/>
    <property type="match status" value="1"/>
</dbReference>
<evidence type="ECO:0000256" key="1">
    <source>
        <dbReference type="ARBA" id="ARBA00004496"/>
    </source>
</evidence>
<evidence type="ECO:0000256" key="10">
    <source>
        <dbReference type="RuleBase" id="RU000644"/>
    </source>
</evidence>
<dbReference type="SUPFAM" id="SSF52540">
    <property type="entry name" value="P-loop containing nucleoside triphosphate hydrolases"/>
    <property type="match status" value="1"/>
</dbReference>
<comment type="caution">
    <text evidence="14">The sequence shown here is derived from an EMBL/GenBank/DDBJ whole genome shotgun (WGS) entry which is preliminary data.</text>
</comment>
<organism evidence="14 15">
    <name type="scientific">Candidatus Megaera venefica</name>
    <dbReference type="NCBI Taxonomy" id="2055910"/>
    <lineage>
        <taxon>Bacteria</taxon>
        <taxon>Pseudomonadati</taxon>
        <taxon>Pseudomonadota</taxon>
        <taxon>Alphaproteobacteria</taxon>
        <taxon>Rickettsiales</taxon>
        <taxon>Rickettsiaceae</taxon>
        <taxon>Candidatus Megaera</taxon>
    </lineage>
</organism>
<keyword evidence="5 9" id="KW-0396">Initiation factor</keyword>
<proteinExistence type="inferred from homology"/>
<keyword evidence="8 9" id="KW-0342">GTP-binding</keyword>
<dbReference type="InterPro" id="IPR004161">
    <property type="entry name" value="EFTu-like_2"/>
</dbReference>
<evidence type="ECO:0000256" key="9">
    <source>
        <dbReference type="HAMAP-Rule" id="MF_00100"/>
    </source>
</evidence>
<keyword evidence="7 9" id="KW-0648">Protein biosynthesis</keyword>
<keyword evidence="4 9" id="KW-0963">Cytoplasm</keyword>
<dbReference type="PANTHER" id="PTHR43381:SF5">
    <property type="entry name" value="TR-TYPE G DOMAIN-CONTAINING PROTEIN"/>
    <property type="match status" value="1"/>
</dbReference>
<dbReference type="Gene3D" id="2.40.30.10">
    <property type="entry name" value="Translation factors"/>
    <property type="match status" value="2"/>
</dbReference>
<reference evidence="14 15" key="1">
    <citation type="submission" date="2023-03" db="EMBL/GenBank/DDBJ databases">
        <title>Host association and intracellularity evolved multiple times independently in the Rickettsiales.</title>
        <authorList>
            <person name="Castelli M."/>
            <person name="Nardi T."/>
            <person name="Gammuto L."/>
            <person name="Bellinzona G."/>
            <person name="Sabaneyeva E."/>
            <person name="Potekhin A."/>
            <person name="Serra V."/>
            <person name="Petroni G."/>
            <person name="Sassera D."/>
        </authorList>
    </citation>
    <scope>NUCLEOTIDE SEQUENCE [LARGE SCALE GENOMIC DNA]</scope>
    <source>
        <strain evidence="14 15">Sr 2-6</strain>
    </source>
</reference>
<dbReference type="Gene3D" id="3.40.50.10050">
    <property type="entry name" value="Translation initiation factor IF- 2, domain 3"/>
    <property type="match status" value="1"/>
</dbReference>
<accession>A0ABU5NDX1</accession>
<dbReference type="InterPro" id="IPR053905">
    <property type="entry name" value="EF-G-like_DII"/>
</dbReference>
<dbReference type="NCBIfam" id="TIGR00231">
    <property type="entry name" value="small_GTP"/>
    <property type="match status" value="1"/>
</dbReference>
<evidence type="ECO:0000256" key="12">
    <source>
        <dbReference type="SAM" id="MobiDB-lite"/>
    </source>
</evidence>
<evidence type="ECO:0000256" key="6">
    <source>
        <dbReference type="ARBA" id="ARBA00022741"/>
    </source>
</evidence>
<feature type="compositionally biased region" description="Polar residues" evidence="12">
    <location>
        <begin position="59"/>
        <end position="70"/>
    </location>
</feature>
<dbReference type="CDD" id="cd01887">
    <property type="entry name" value="IF2_eIF5B"/>
    <property type="match status" value="1"/>
</dbReference>
<evidence type="ECO:0000256" key="5">
    <source>
        <dbReference type="ARBA" id="ARBA00022540"/>
    </source>
</evidence>
<dbReference type="InterPro" id="IPR044145">
    <property type="entry name" value="IF2_II"/>
</dbReference>
<feature type="region of interest" description="Disordered" evidence="12">
    <location>
        <begin position="51"/>
        <end position="70"/>
    </location>
</feature>
<feature type="binding site" evidence="9">
    <location>
        <begin position="351"/>
        <end position="355"/>
    </location>
    <ligand>
        <name>GTP</name>
        <dbReference type="ChEBI" id="CHEBI:37565"/>
    </ligand>
</feature>